<feature type="domain" description="PAS" evidence="2">
    <location>
        <begin position="236"/>
        <end position="283"/>
    </location>
</feature>
<organism evidence="3 4">
    <name type="scientific">Syntrophotalea carbinolica (strain DSM 2380 / NBRC 103641 / GraBd1)</name>
    <name type="common">Pelobacter carbinolicus</name>
    <dbReference type="NCBI Taxonomy" id="338963"/>
    <lineage>
        <taxon>Bacteria</taxon>
        <taxon>Pseudomonadati</taxon>
        <taxon>Thermodesulfobacteriota</taxon>
        <taxon>Desulfuromonadia</taxon>
        <taxon>Desulfuromonadales</taxon>
        <taxon>Syntrophotaleaceae</taxon>
        <taxon>Syntrophotalea</taxon>
    </lineage>
</organism>
<dbReference type="InterPro" id="IPR000792">
    <property type="entry name" value="Tscrpt_reg_LuxR_C"/>
</dbReference>
<dbReference type="GO" id="GO:0003677">
    <property type="term" value="F:DNA binding"/>
    <property type="evidence" value="ECO:0007669"/>
    <property type="project" value="InterPro"/>
</dbReference>
<reference evidence="3 4" key="2">
    <citation type="journal article" date="2012" name="BMC Genomics">
        <title>The genome of Pelobacter carbinolicus reveals surprising metabolic capabilities and physiological features.</title>
        <authorList>
            <person name="Aklujkar M."/>
            <person name="Haveman S.A."/>
            <person name="Didonato R.Jr."/>
            <person name="Chertkov O."/>
            <person name="Han C.S."/>
            <person name="Land M.L."/>
            <person name="Brown P."/>
            <person name="Lovley D.R."/>
        </authorList>
    </citation>
    <scope>NUCLEOTIDE SEQUENCE [LARGE SCALE GENOMIC DNA]</scope>
    <source>
        <strain evidence="4">DSM 2380 / NBRC 103641 / GraBd1</strain>
    </source>
</reference>
<dbReference type="AlphaFoldDB" id="Q3A6T4"/>
<dbReference type="GO" id="GO:0006355">
    <property type="term" value="P:regulation of DNA-templated transcription"/>
    <property type="evidence" value="ECO:0007669"/>
    <property type="project" value="InterPro"/>
</dbReference>
<dbReference type="SUPFAM" id="SSF55785">
    <property type="entry name" value="PYP-like sensor domain (PAS domain)"/>
    <property type="match status" value="2"/>
</dbReference>
<evidence type="ECO:0000259" key="2">
    <source>
        <dbReference type="PROSITE" id="PS50112"/>
    </source>
</evidence>
<dbReference type="STRING" id="338963.Pcar_0664"/>
<dbReference type="PANTHER" id="PTHR44757">
    <property type="entry name" value="DIGUANYLATE CYCLASE DGCP"/>
    <property type="match status" value="1"/>
</dbReference>
<gene>
    <name evidence="3" type="ordered locus">Pcar_0664</name>
</gene>
<dbReference type="SUPFAM" id="SSF46894">
    <property type="entry name" value="C-terminal effector domain of the bipartite response regulators"/>
    <property type="match status" value="1"/>
</dbReference>
<dbReference type="PROSITE" id="PS50112">
    <property type="entry name" value="PAS"/>
    <property type="match status" value="1"/>
</dbReference>
<dbReference type="CDD" id="cd00130">
    <property type="entry name" value="PAS"/>
    <property type="match status" value="1"/>
</dbReference>
<dbReference type="InterPro" id="IPR035965">
    <property type="entry name" value="PAS-like_dom_sf"/>
</dbReference>
<dbReference type="SMART" id="SM00421">
    <property type="entry name" value="HTH_LUXR"/>
    <property type="match status" value="1"/>
</dbReference>
<dbReference type="InterPro" id="IPR000014">
    <property type="entry name" value="PAS"/>
</dbReference>
<dbReference type="CDD" id="cd06170">
    <property type="entry name" value="LuxR_C_like"/>
    <property type="match status" value="1"/>
</dbReference>
<dbReference type="InterPro" id="IPR052155">
    <property type="entry name" value="Biofilm_reg_signaling"/>
</dbReference>
<dbReference type="NCBIfam" id="TIGR00229">
    <property type="entry name" value="sensory_box"/>
    <property type="match status" value="1"/>
</dbReference>
<dbReference type="Gene3D" id="1.10.10.10">
    <property type="entry name" value="Winged helix-like DNA-binding domain superfamily/Winged helix DNA-binding domain"/>
    <property type="match status" value="1"/>
</dbReference>
<reference evidence="4" key="1">
    <citation type="submission" date="2005-10" db="EMBL/GenBank/DDBJ databases">
        <title>Complete sequence of Pelobacter carbinolicus DSM 2380.</title>
        <authorList>
            <person name="Copeland A."/>
            <person name="Lucas S."/>
            <person name="Lapidus A."/>
            <person name="Barry K."/>
            <person name="Detter J.C."/>
            <person name="Glavina T."/>
            <person name="Hammon N."/>
            <person name="Israni S."/>
            <person name="Pitluck S."/>
            <person name="Chertkov O."/>
            <person name="Schmutz J."/>
            <person name="Larimer F."/>
            <person name="Land M."/>
            <person name="Kyrpides N."/>
            <person name="Ivanova N."/>
            <person name="Richardson P."/>
        </authorList>
    </citation>
    <scope>NUCLEOTIDE SEQUENCE [LARGE SCALE GENOMIC DNA]</scope>
    <source>
        <strain evidence="4">DSM 2380 / NBRC 103641 / GraBd1</strain>
    </source>
</reference>
<evidence type="ECO:0000313" key="3">
    <source>
        <dbReference type="EMBL" id="ABA87923.1"/>
    </source>
</evidence>
<sequence>MKAMERIEGREQEVTEILDRIRLRLGRLGISSGARQAIGDDAQLCIDSLRDALGVVARLLPSTCQDLEGLQQLVDSLAVVGAVGRPEAAELGMNNGFADAADRFQELEREQLQCIFSATTNLVMVSDSRGMVTHLNPAAEQFFSECAWRSVPFWQLLALSGSGLDEVLAAYTPDSHHEIYLSWAGQWFNLRLVPFAPHADVPSGYILILNDITWLVDSRQHLERLVAERTRALTNSEKMLRLIFQSVGNGILLLSDDYRIVKANQRAGQIHGCSADELIGKDLRDLTDNHGRWTLTSCVAALGGETSMSAEIQVRRTDGSMLPTSFMVTSVAIDGRHFWSIIVRDISRQKALEERLRMEKQQVEEMNVTLRNVMKSVDGDRKEFENTLARRIRSHLLPAIDRIEGESSENIRASYLDLVREQLIGLTSGSASEIDANLLKLSKTEMRICQFIQAGCSTKDICEAMNLAFETVQTHRKNIRRKLGLRGKNVNLHSYLIGRRSLTVDQDA</sequence>
<evidence type="ECO:0000259" key="1">
    <source>
        <dbReference type="PROSITE" id="PS50043"/>
    </source>
</evidence>
<dbReference type="HOGENOM" id="CLU_041270_0_0_7"/>
<dbReference type="SMART" id="SM00091">
    <property type="entry name" value="PAS"/>
    <property type="match status" value="2"/>
</dbReference>
<dbReference type="Proteomes" id="UP000002534">
    <property type="component" value="Chromosome"/>
</dbReference>
<dbReference type="EMBL" id="CP000142">
    <property type="protein sequence ID" value="ABA87923.1"/>
    <property type="molecule type" value="Genomic_DNA"/>
</dbReference>
<dbReference type="InterPro" id="IPR036388">
    <property type="entry name" value="WH-like_DNA-bd_sf"/>
</dbReference>
<feature type="domain" description="HTH luxR-type" evidence="1">
    <location>
        <begin position="434"/>
        <end position="499"/>
    </location>
</feature>
<dbReference type="eggNOG" id="COG2197">
    <property type="taxonomic scope" value="Bacteria"/>
</dbReference>
<dbReference type="Gene3D" id="3.30.450.20">
    <property type="entry name" value="PAS domain"/>
    <property type="match status" value="2"/>
</dbReference>
<keyword evidence="4" id="KW-1185">Reference proteome</keyword>
<protein>
    <submittedName>
        <fullName evidence="3">Sensor helix-turn-helix transcriptional regulator, LuxR family, PAS domain-containing</fullName>
    </submittedName>
</protein>
<dbReference type="PRINTS" id="PR00038">
    <property type="entry name" value="HTHLUXR"/>
</dbReference>
<dbReference type="InterPro" id="IPR016032">
    <property type="entry name" value="Sig_transdc_resp-reg_C-effctor"/>
</dbReference>
<dbReference type="KEGG" id="pca:Pcar_0664"/>
<accession>Q3A6T4</accession>
<dbReference type="Pfam" id="PF13426">
    <property type="entry name" value="PAS_9"/>
    <property type="match status" value="1"/>
</dbReference>
<dbReference type="PROSITE" id="PS50043">
    <property type="entry name" value="HTH_LUXR_2"/>
    <property type="match status" value="1"/>
</dbReference>
<dbReference type="Pfam" id="PF00196">
    <property type="entry name" value="GerE"/>
    <property type="match status" value="1"/>
</dbReference>
<proteinExistence type="predicted"/>
<dbReference type="PANTHER" id="PTHR44757:SF2">
    <property type="entry name" value="BIOFILM ARCHITECTURE MAINTENANCE PROTEIN MBAA"/>
    <property type="match status" value="1"/>
</dbReference>
<name>Q3A6T4_SYNC1</name>
<evidence type="ECO:0000313" key="4">
    <source>
        <dbReference type="Proteomes" id="UP000002534"/>
    </source>
</evidence>